<dbReference type="RefSeq" id="XP_056851846.1">
    <property type="nucleotide sequence ID" value="XM_056995866.1"/>
</dbReference>
<dbReference type="OrthoDB" id="1083630at2759"/>
<dbReference type="InterPro" id="IPR036879">
    <property type="entry name" value="TF_MADSbox_sf"/>
</dbReference>
<dbReference type="GO" id="GO:0046983">
    <property type="term" value="F:protein dimerization activity"/>
    <property type="evidence" value="ECO:0007669"/>
    <property type="project" value="InterPro"/>
</dbReference>
<dbReference type="Proteomes" id="UP000504610">
    <property type="component" value="Chromosome 6"/>
</dbReference>
<dbReference type="GO" id="GO:0000978">
    <property type="term" value="F:RNA polymerase II cis-regulatory region sequence-specific DNA binding"/>
    <property type="evidence" value="ECO:0007669"/>
    <property type="project" value="TreeGrafter"/>
</dbReference>
<keyword evidence="2" id="KW-0805">Transcription regulation</keyword>
<evidence type="ECO:0000256" key="3">
    <source>
        <dbReference type="ARBA" id="ARBA00023125"/>
    </source>
</evidence>
<reference evidence="8" key="1">
    <citation type="journal article" date="2019" name="Database">
        <title>The radish genome database (RadishGD): an integrated information resource for radish genomics.</title>
        <authorList>
            <person name="Yu H.J."/>
            <person name="Baek S."/>
            <person name="Lee Y.J."/>
            <person name="Cho A."/>
            <person name="Mun J.H."/>
        </authorList>
    </citation>
    <scope>NUCLEOTIDE SEQUENCE [LARGE SCALE GENOMIC DNA]</scope>
    <source>
        <strain evidence="8">cv. WK10039</strain>
    </source>
</reference>
<reference evidence="9 10" key="2">
    <citation type="submission" date="2025-04" db="UniProtKB">
        <authorList>
            <consortium name="RefSeq"/>
        </authorList>
    </citation>
    <scope>IDENTIFICATION</scope>
    <source>
        <tissue evidence="9 10">Leaf</tissue>
    </source>
</reference>
<dbReference type="SMART" id="SM00432">
    <property type="entry name" value="MADS"/>
    <property type="match status" value="1"/>
</dbReference>
<keyword evidence="3" id="KW-0238">DNA-binding</keyword>
<keyword evidence="8" id="KW-1185">Reference proteome</keyword>
<dbReference type="KEGG" id="rsz:108807489"/>
<sequence>MKNTKGKQKIEMREVEDYEDRMTTFSKRKAGISKKLNEIVAQCDVEAALLVFSQAGKPHTFTHPSMEVAVGRVKSHLRNEPSGKDDTNTAGSLVEAYKRQKIEELKKRFVDLAEELEMGEEKEKQLRESKSEKKLEEKWWNDEGSSVEELKQMHQNFVELNVSLCGTATQEKDGDGSSSDLARRGYP</sequence>
<keyword evidence="5" id="KW-0539">Nucleus</keyword>
<dbReference type="Gene3D" id="3.40.1810.10">
    <property type="entry name" value="Transcription factor, MADS-box"/>
    <property type="match status" value="1"/>
</dbReference>
<evidence type="ECO:0000256" key="5">
    <source>
        <dbReference type="ARBA" id="ARBA00023242"/>
    </source>
</evidence>
<proteinExistence type="predicted"/>
<feature type="region of interest" description="Disordered" evidence="6">
    <location>
        <begin position="119"/>
        <end position="138"/>
    </location>
</feature>
<organism evidence="8 9">
    <name type="scientific">Raphanus sativus</name>
    <name type="common">Radish</name>
    <name type="synonym">Raphanus raphanistrum var. sativus</name>
    <dbReference type="NCBI Taxonomy" id="3726"/>
    <lineage>
        <taxon>Eukaryota</taxon>
        <taxon>Viridiplantae</taxon>
        <taxon>Streptophyta</taxon>
        <taxon>Embryophyta</taxon>
        <taxon>Tracheophyta</taxon>
        <taxon>Spermatophyta</taxon>
        <taxon>Magnoliopsida</taxon>
        <taxon>eudicotyledons</taxon>
        <taxon>Gunneridae</taxon>
        <taxon>Pentapetalae</taxon>
        <taxon>rosids</taxon>
        <taxon>malvids</taxon>
        <taxon>Brassicales</taxon>
        <taxon>Brassicaceae</taxon>
        <taxon>Brassiceae</taxon>
        <taxon>Raphanus</taxon>
    </lineage>
</organism>
<feature type="region of interest" description="Disordered" evidence="6">
    <location>
        <begin position="168"/>
        <end position="187"/>
    </location>
</feature>
<evidence type="ECO:0000256" key="1">
    <source>
        <dbReference type="ARBA" id="ARBA00004123"/>
    </source>
</evidence>
<protein>
    <submittedName>
        <fullName evidence="9 10">Agamous-like MADS-box protein AGL23</fullName>
    </submittedName>
</protein>
<dbReference type="Pfam" id="PF00319">
    <property type="entry name" value="SRF-TF"/>
    <property type="match status" value="1"/>
</dbReference>
<dbReference type="GeneID" id="108807489"/>
<evidence type="ECO:0000313" key="8">
    <source>
        <dbReference type="Proteomes" id="UP000504610"/>
    </source>
</evidence>
<name>A0A6J0JI09_RAPSA</name>
<dbReference type="GO" id="GO:0000981">
    <property type="term" value="F:DNA-binding transcription factor activity, RNA polymerase II-specific"/>
    <property type="evidence" value="ECO:0007669"/>
    <property type="project" value="TreeGrafter"/>
</dbReference>
<dbReference type="AlphaFoldDB" id="A0A6J0JI09"/>
<dbReference type="GO" id="GO:0005634">
    <property type="term" value="C:nucleus"/>
    <property type="evidence" value="ECO:0007669"/>
    <property type="project" value="UniProtKB-SubCell"/>
</dbReference>
<dbReference type="SUPFAM" id="SSF55455">
    <property type="entry name" value="SRF-like"/>
    <property type="match status" value="1"/>
</dbReference>
<dbReference type="KEGG" id="rsz:130500944"/>
<dbReference type="InterPro" id="IPR002100">
    <property type="entry name" value="TF_MADSbox"/>
</dbReference>
<keyword evidence="4" id="KW-0804">Transcription</keyword>
<gene>
    <name evidence="9" type="primary">LOC108807489</name>
    <name evidence="10" type="synonym">LOC130500944</name>
</gene>
<dbReference type="PANTHER" id="PTHR11945:SF821">
    <property type="entry name" value="AGAMOUS-LIKE 57"/>
    <property type="match status" value="1"/>
</dbReference>
<dbReference type="PRINTS" id="PR00404">
    <property type="entry name" value="MADSDOMAIN"/>
</dbReference>
<evidence type="ECO:0000259" key="7">
    <source>
        <dbReference type="PROSITE" id="PS50066"/>
    </source>
</evidence>
<accession>A0A6J0JI09</accession>
<feature type="domain" description="MADS-box" evidence="7">
    <location>
        <begin position="5"/>
        <end position="65"/>
    </location>
</feature>
<evidence type="ECO:0000256" key="2">
    <source>
        <dbReference type="ARBA" id="ARBA00023015"/>
    </source>
</evidence>
<comment type="subcellular location">
    <subcellularLocation>
        <location evidence="1">Nucleus</location>
    </subcellularLocation>
</comment>
<evidence type="ECO:0000256" key="6">
    <source>
        <dbReference type="SAM" id="MobiDB-lite"/>
    </source>
</evidence>
<evidence type="ECO:0000256" key="4">
    <source>
        <dbReference type="ARBA" id="ARBA00023163"/>
    </source>
</evidence>
<evidence type="ECO:0000313" key="9">
    <source>
        <dbReference type="RefSeq" id="XP_018435277.1"/>
    </source>
</evidence>
<evidence type="ECO:0000313" key="10">
    <source>
        <dbReference type="RefSeq" id="XP_056851846.1"/>
    </source>
</evidence>
<dbReference type="PANTHER" id="PTHR11945">
    <property type="entry name" value="MADS BOX PROTEIN"/>
    <property type="match status" value="1"/>
</dbReference>
<dbReference type="RefSeq" id="XP_018435277.1">
    <property type="nucleotide sequence ID" value="XM_018579775.2"/>
</dbReference>
<dbReference type="PROSITE" id="PS50066">
    <property type="entry name" value="MADS_BOX_2"/>
    <property type="match status" value="1"/>
</dbReference>